<evidence type="ECO:0008006" key="4">
    <source>
        <dbReference type="Google" id="ProtNLM"/>
    </source>
</evidence>
<evidence type="ECO:0000256" key="1">
    <source>
        <dbReference type="SAM" id="Phobius"/>
    </source>
</evidence>
<keyword evidence="1" id="KW-0472">Membrane</keyword>
<proteinExistence type="predicted"/>
<dbReference type="EMBL" id="JBHSZO010000021">
    <property type="protein sequence ID" value="MFC7219485.1"/>
    <property type="molecule type" value="Genomic_DNA"/>
</dbReference>
<dbReference type="RefSeq" id="WP_386415231.1">
    <property type="nucleotide sequence ID" value="NZ_JBHSZO010000021.1"/>
</dbReference>
<keyword evidence="1" id="KW-0812">Transmembrane</keyword>
<sequence>MTGPFSPADLAKLWGLIGALVGFALLCGWVLDVKGGTVLVVAAPYVFLWFDARRVLFQFDPSGVRIGNVRLPWADVTALVVADSPALGPQVLLGTRLRDGALIPAGAEALPADPAMPAQLHVAVERRKFHLAKLTAKARRYAPGHVQIVNAADSAGQPLAGNPYAATGHPGAGPRMVPTAPPAGPGPRWGIVLGAGLACLAVGAVLAAALPHIAMVFPYEGEGATGGIALRTEDVLALSDLPPGGPPGGLVTWPSLLFLLAALTVGYRALTPYAPSRAPRVVGLLCAGSFPLVLLGNDAFDGQPLGTYESGWWLLHLGAFAGLAAFAAMDLTLARGAARTAEAGRSHPLHQPGSGPY</sequence>
<protein>
    <recommendedName>
        <fullName evidence="4">PH domain-containing protein</fullName>
    </recommendedName>
</protein>
<evidence type="ECO:0000313" key="3">
    <source>
        <dbReference type="Proteomes" id="UP001596413"/>
    </source>
</evidence>
<feature type="transmembrane region" description="Helical" evidence="1">
    <location>
        <begin position="250"/>
        <end position="270"/>
    </location>
</feature>
<organism evidence="2 3">
    <name type="scientific">Streptomyces polyrhachis</name>
    <dbReference type="NCBI Taxonomy" id="1282885"/>
    <lineage>
        <taxon>Bacteria</taxon>
        <taxon>Bacillati</taxon>
        <taxon>Actinomycetota</taxon>
        <taxon>Actinomycetes</taxon>
        <taxon>Kitasatosporales</taxon>
        <taxon>Streptomycetaceae</taxon>
        <taxon>Streptomyces</taxon>
    </lineage>
</organism>
<feature type="transmembrane region" description="Helical" evidence="1">
    <location>
        <begin position="312"/>
        <end position="333"/>
    </location>
</feature>
<accession>A0ABW2GFJ2</accession>
<keyword evidence="3" id="KW-1185">Reference proteome</keyword>
<feature type="transmembrane region" description="Helical" evidence="1">
    <location>
        <begin position="282"/>
        <end position="300"/>
    </location>
</feature>
<gene>
    <name evidence="2" type="ORF">ACFQLX_15085</name>
</gene>
<name>A0ABW2GFJ2_9ACTN</name>
<keyword evidence="1" id="KW-1133">Transmembrane helix</keyword>
<feature type="transmembrane region" description="Helical" evidence="1">
    <location>
        <begin position="12"/>
        <end position="31"/>
    </location>
</feature>
<reference evidence="3" key="1">
    <citation type="journal article" date="2019" name="Int. J. Syst. Evol. Microbiol.">
        <title>The Global Catalogue of Microorganisms (GCM) 10K type strain sequencing project: providing services to taxonomists for standard genome sequencing and annotation.</title>
        <authorList>
            <consortium name="The Broad Institute Genomics Platform"/>
            <consortium name="The Broad Institute Genome Sequencing Center for Infectious Disease"/>
            <person name="Wu L."/>
            <person name="Ma J."/>
        </authorList>
    </citation>
    <scope>NUCLEOTIDE SEQUENCE [LARGE SCALE GENOMIC DNA]</scope>
    <source>
        <strain evidence="3">CGMCC 1.13681</strain>
    </source>
</reference>
<comment type="caution">
    <text evidence="2">The sequence shown here is derived from an EMBL/GenBank/DDBJ whole genome shotgun (WGS) entry which is preliminary data.</text>
</comment>
<feature type="transmembrane region" description="Helical" evidence="1">
    <location>
        <begin position="189"/>
        <end position="210"/>
    </location>
</feature>
<dbReference type="Proteomes" id="UP001596413">
    <property type="component" value="Unassembled WGS sequence"/>
</dbReference>
<evidence type="ECO:0000313" key="2">
    <source>
        <dbReference type="EMBL" id="MFC7219485.1"/>
    </source>
</evidence>